<organism evidence="1">
    <name type="scientific">Gaeumannomyces tritici (strain R3-111a-1)</name>
    <name type="common">Wheat and barley take-all root rot fungus</name>
    <name type="synonym">Gaeumannomyces graminis var. tritici</name>
    <dbReference type="NCBI Taxonomy" id="644352"/>
    <lineage>
        <taxon>Eukaryota</taxon>
        <taxon>Fungi</taxon>
        <taxon>Dikarya</taxon>
        <taxon>Ascomycota</taxon>
        <taxon>Pezizomycotina</taxon>
        <taxon>Sordariomycetes</taxon>
        <taxon>Sordariomycetidae</taxon>
        <taxon>Magnaporthales</taxon>
        <taxon>Magnaporthaceae</taxon>
        <taxon>Gaeumannomyces</taxon>
    </lineage>
</organism>
<sequence length="98" mass="11307">MYLRINGCRVKLKALVNNKSNVNLLYSRFLMEAGKIPVLNGGYLAWFDTKKRMLTLKLIMFYVMVPQTGFSVTIKKVKIISLEIIKKLIQLKQTITVL</sequence>
<evidence type="ECO:0000313" key="1">
    <source>
        <dbReference type="EMBL" id="EJT82290.1"/>
    </source>
</evidence>
<reference evidence="1" key="2">
    <citation type="submission" date="2010-07" db="EMBL/GenBank/DDBJ databases">
        <authorList>
            <consortium name="The Broad Institute Genome Sequencing Platform"/>
            <consortium name="Broad Institute Genome Sequencing Center for Infectious Disease"/>
            <person name="Ma L.-J."/>
            <person name="Dead R."/>
            <person name="Young S."/>
            <person name="Zeng Q."/>
            <person name="Koehrsen M."/>
            <person name="Alvarado L."/>
            <person name="Berlin A."/>
            <person name="Chapman S.B."/>
            <person name="Chen Z."/>
            <person name="Freedman E."/>
            <person name="Gellesch M."/>
            <person name="Goldberg J."/>
            <person name="Griggs A."/>
            <person name="Gujja S."/>
            <person name="Heilman E.R."/>
            <person name="Heiman D."/>
            <person name="Hepburn T."/>
            <person name="Howarth C."/>
            <person name="Jen D."/>
            <person name="Larson L."/>
            <person name="Mehta T."/>
            <person name="Neiman D."/>
            <person name="Pearson M."/>
            <person name="Roberts A."/>
            <person name="Saif S."/>
            <person name="Shea T."/>
            <person name="Shenoy N."/>
            <person name="Sisk P."/>
            <person name="Stolte C."/>
            <person name="Sykes S."/>
            <person name="Walk T."/>
            <person name="White J."/>
            <person name="Yandava C."/>
            <person name="Haas B."/>
            <person name="Nusbaum C."/>
            <person name="Birren B."/>
        </authorList>
    </citation>
    <scope>NUCLEOTIDE SEQUENCE</scope>
    <source>
        <strain evidence="1">R3-111a-1</strain>
    </source>
</reference>
<dbReference type="EnsemblFungi" id="EJT82290">
    <property type="protein sequence ID" value="EJT82290"/>
    <property type="gene ID" value="GGTG_02264"/>
</dbReference>
<dbReference type="RefSeq" id="XP_009218299.1">
    <property type="nucleotide sequence ID" value="XM_009220035.1"/>
</dbReference>
<dbReference type="EMBL" id="GL385395">
    <property type="protein sequence ID" value="EJT82290.1"/>
    <property type="molecule type" value="Genomic_DNA"/>
</dbReference>
<dbReference type="VEuPathDB" id="FungiDB:GGTG_02264"/>
<proteinExistence type="predicted"/>
<evidence type="ECO:0000313" key="2">
    <source>
        <dbReference type="EnsemblFungi" id="EJT82290"/>
    </source>
</evidence>
<name>J8V632_GAET3</name>
<reference evidence="2" key="4">
    <citation type="journal article" date="2015" name="G3 (Bethesda)">
        <title>Genome sequences of three phytopathogenic species of the Magnaporthaceae family of fungi.</title>
        <authorList>
            <person name="Okagaki L.H."/>
            <person name="Nunes C.C."/>
            <person name="Sailsbery J."/>
            <person name="Clay B."/>
            <person name="Brown D."/>
            <person name="John T."/>
            <person name="Oh Y."/>
            <person name="Young N."/>
            <person name="Fitzgerald M."/>
            <person name="Haas B.J."/>
            <person name="Zeng Q."/>
            <person name="Young S."/>
            <person name="Adiconis X."/>
            <person name="Fan L."/>
            <person name="Levin J.Z."/>
            <person name="Mitchell T.K."/>
            <person name="Okubara P.A."/>
            <person name="Farman M.L."/>
            <person name="Kohn L.M."/>
            <person name="Birren B."/>
            <person name="Ma L.-J."/>
            <person name="Dean R.A."/>
        </authorList>
    </citation>
    <scope>NUCLEOTIDE SEQUENCE</scope>
    <source>
        <strain evidence="2">R3-111a-1</strain>
    </source>
</reference>
<evidence type="ECO:0000313" key="3">
    <source>
        <dbReference type="Proteomes" id="UP000006039"/>
    </source>
</evidence>
<dbReference type="Proteomes" id="UP000006039">
    <property type="component" value="Unassembled WGS sequence"/>
</dbReference>
<reference evidence="1" key="3">
    <citation type="submission" date="2010-09" db="EMBL/GenBank/DDBJ databases">
        <title>Annotation of Gaeumannomyces graminis var. tritici R3-111a-1.</title>
        <authorList>
            <consortium name="The Broad Institute Genome Sequencing Platform"/>
            <person name="Ma L.-J."/>
            <person name="Dead R."/>
            <person name="Young S.K."/>
            <person name="Zeng Q."/>
            <person name="Gargeya S."/>
            <person name="Fitzgerald M."/>
            <person name="Haas B."/>
            <person name="Abouelleil A."/>
            <person name="Alvarado L."/>
            <person name="Arachchi H.M."/>
            <person name="Berlin A."/>
            <person name="Brown A."/>
            <person name="Chapman S.B."/>
            <person name="Chen Z."/>
            <person name="Dunbar C."/>
            <person name="Freedman E."/>
            <person name="Gearin G."/>
            <person name="Gellesch M."/>
            <person name="Goldberg J."/>
            <person name="Griggs A."/>
            <person name="Gujja S."/>
            <person name="Heiman D."/>
            <person name="Howarth C."/>
            <person name="Larson L."/>
            <person name="Lui A."/>
            <person name="MacDonald P.J.P."/>
            <person name="Mehta T."/>
            <person name="Montmayeur A."/>
            <person name="Murphy C."/>
            <person name="Neiman D."/>
            <person name="Pearson M."/>
            <person name="Priest M."/>
            <person name="Roberts A."/>
            <person name="Saif S."/>
            <person name="Shea T."/>
            <person name="Shenoy N."/>
            <person name="Sisk P."/>
            <person name="Stolte C."/>
            <person name="Sykes S."/>
            <person name="Yandava C."/>
            <person name="Wortman J."/>
            <person name="Nusbaum C."/>
            <person name="Birren B."/>
        </authorList>
    </citation>
    <scope>NUCLEOTIDE SEQUENCE</scope>
    <source>
        <strain evidence="1">R3-111a-1</strain>
    </source>
</reference>
<reference evidence="3" key="1">
    <citation type="submission" date="2010-07" db="EMBL/GenBank/DDBJ databases">
        <title>The genome sequence of Gaeumannomyces graminis var. tritici strain R3-111a-1.</title>
        <authorList>
            <consortium name="The Broad Institute Genome Sequencing Platform"/>
            <person name="Ma L.-J."/>
            <person name="Dead R."/>
            <person name="Young S."/>
            <person name="Zeng Q."/>
            <person name="Koehrsen M."/>
            <person name="Alvarado L."/>
            <person name="Berlin A."/>
            <person name="Chapman S.B."/>
            <person name="Chen Z."/>
            <person name="Freedman E."/>
            <person name="Gellesch M."/>
            <person name="Goldberg J."/>
            <person name="Griggs A."/>
            <person name="Gujja S."/>
            <person name="Heilman E.R."/>
            <person name="Heiman D."/>
            <person name="Hepburn T."/>
            <person name="Howarth C."/>
            <person name="Jen D."/>
            <person name="Larson L."/>
            <person name="Mehta T."/>
            <person name="Neiman D."/>
            <person name="Pearson M."/>
            <person name="Roberts A."/>
            <person name="Saif S."/>
            <person name="Shea T."/>
            <person name="Shenoy N."/>
            <person name="Sisk P."/>
            <person name="Stolte C."/>
            <person name="Sykes S."/>
            <person name="Walk T."/>
            <person name="White J."/>
            <person name="Yandava C."/>
            <person name="Haas B."/>
            <person name="Nusbaum C."/>
            <person name="Birren B."/>
        </authorList>
    </citation>
    <scope>NUCLEOTIDE SEQUENCE [LARGE SCALE GENOMIC DNA]</scope>
    <source>
        <strain evidence="3">R3-111a-1</strain>
    </source>
</reference>
<dbReference type="AlphaFoldDB" id="J8V632"/>
<accession>J8V632</accession>
<feature type="non-terminal residue" evidence="1">
    <location>
        <position position="98"/>
    </location>
</feature>
<keyword evidence="3" id="KW-1185">Reference proteome</keyword>
<dbReference type="GeneID" id="20342722"/>
<reference evidence="2" key="5">
    <citation type="submission" date="2018-04" db="UniProtKB">
        <authorList>
            <consortium name="EnsemblFungi"/>
        </authorList>
    </citation>
    <scope>IDENTIFICATION</scope>
    <source>
        <strain evidence="2">R3-111a-1</strain>
    </source>
</reference>
<gene>
    <name evidence="2" type="primary">20342722</name>
    <name evidence="1" type="ORF">GGTG_02264</name>
</gene>
<protein>
    <submittedName>
        <fullName evidence="1 2">Uncharacterized protein</fullName>
    </submittedName>
</protein>